<dbReference type="SUPFAM" id="SSF51905">
    <property type="entry name" value="FAD/NAD(P)-binding domain"/>
    <property type="match status" value="1"/>
</dbReference>
<evidence type="ECO:0000313" key="3">
    <source>
        <dbReference type="Proteomes" id="UP000188184"/>
    </source>
</evidence>
<dbReference type="InterPro" id="IPR036188">
    <property type="entry name" value="FAD/NAD-bd_sf"/>
</dbReference>
<organism evidence="2 3">
    <name type="scientific">Planococcus lenghuensis</name>
    <dbReference type="NCBI Taxonomy" id="2213202"/>
    <lineage>
        <taxon>Bacteria</taxon>
        <taxon>Bacillati</taxon>
        <taxon>Bacillota</taxon>
        <taxon>Bacilli</taxon>
        <taxon>Bacillales</taxon>
        <taxon>Caryophanaceae</taxon>
        <taxon>Planococcus</taxon>
    </lineage>
</organism>
<gene>
    <name evidence="2" type="ORF">B0X71_04100</name>
</gene>
<dbReference type="KEGG" id="pmar:B0X71_04100"/>
<dbReference type="Proteomes" id="UP000188184">
    <property type="component" value="Chromosome"/>
</dbReference>
<accession>A0A1Q2KVX8</accession>
<dbReference type="PANTHER" id="PTHR46313">
    <property type="match status" value="1"/>
</dbReference>
<sequence>MKRNVLIVGAGIGGLTAGSLLAKHGMEVTLLEASSELGGCAGKFKRRDFLFPAGATLGMGLEPGGIHERVFRYLQKPFPLEPLEAVMEMVHPETTFTFFRDRRRHVDEIVGRFPAFEQSIRTFYREIYQTASVVRTLMDPLPPLPPANWIEWRYLINSIRPAHMQLLPFMRQTLGQRLKAHELENLTPFRHMLDALLIDSMQTGSEDVSYLLAAVALDIYHEGAYYVPGGLYRFAELMGDSIKENGGLLKKRRTVERLERSGQQWIATDQRGNTYRATDVILNVPIHQLPALMTPELIRKLNKRLRIGMGTPTWTTLTLYVAVETAKLAAPLPPFRQLSIGQGLAEGAHFFVSASQPDDALRAPAGFQTATISTHSEVKQWNTKGKYDAHRELLTDRMLAALEDIVPGFRQAIVHLETGAPRGWTRYTGRPHGFVGGFPQTVANSLFNSISHHAGIPGLYVCGDHIFPGGGTIGAATSGIHAARSISGSLLIEK</sequence>
<dbReference type="InterPro" id="IPR045892">
    <property type="entry name" value="CrtISO-like"/>
</dbReference>
<dbReference type="InterPro" id="IPR002937">
    <property type="entry name" value="Amino_oxidase"/>
</dbReference>
<name>A0A1Q2KVX8_9BACL</name>
<dbReference type="OrthoDB" id="9789960at2"/>
<dbReference type="GO" id="GO:0016116">
    <property type="term" value="P:carotenoid metabolic process"/>
    <property type="evidence" value="ECO:0007669"/>
    <property type="project" value="InterPro"/>
</dbReference>
<dbReference type="EMBL" id="CP019640">
    <property type="protein sequence ID" value="AQQ52375.1"/>
    <property type="molecule type" value="Genomic_DNA"/>
</dbReference>
<dbReference type="PANTHER" id="PTHR46313:SF3">
    <property type="entry name" value="PROLYCOPENE ISOMERASE, CHLOROPLASTIC"/>
    <property type="match status" value="1"/>
</dbReference>
<feature type="domain" description="Amine oxidase" evidence="1">
    <location>
        <begin position="12"/>
        <end position="486"/>
    </location>
</feature>
<keyword evidence="3" id="KW-1185">Reference proteome</keyword>
<evidence type="ECO:0000259" key="1">
    <source>
        <dbReference type="Pfam" id="PF01593"/>
    </source>
</evidence>
<protein>
    <submittedName>
        <fullName evidence="2">Oxidoreductase</fullName>
    </submittedName>
</protein>
<dbReference type="RefSeq" id="WP_077588257.1">
    <property type="nucleotide sequence ID" value="NZ_CP019640.1"/>
</dbReference>
<dbReference type="GO" id="GO:0016491">
    <property type="term" value="F:oxidoreductase activity"/>
    <property type="evidence" value="ECO:0007669"/>
    <property type="project" value="InterPro"/>
</dbReference>
<dbReference type="Gene3D" id="3.90.660.50">
    <property type="match status" value="1"/>
</dbReference>
<dbReference type="AlphaFoldDB" id="A0A1Q2KVX8"/>
<proteinExistence type="predicted"/>
<dbReference type="Pfam" id="PF01593">
    <property type="entry name" value="Amino_oxidase"/>
    <property type="match status" value="1"/>
</dbReference>
<reference evidence="2 3" key="1">
    <citation type="submission" date="2017-02" db="EMBL/GenBank/DDBJ databases">
        <title>The complete genomic sequence of a novel cold adapted crude oil-degrading bacterium Planococcus qaidamina Y42.</title>
        <authorList>
            <person name="Yang R."/>
        </authorList>
    </citation>
    <scope>NUCLEOTIDE SEQUENCE [LARGE SCALE GENOMIC DNA]</scope>
    <source>
        <strain evidence="2 3">Y42</strain>
    </source>
</reference>
<evidence type="ECO:0000313" key="2">
    <source>
        <dbReference type="EMBL" id="AQQ52375.1"/>
    </source>
</evidence>
<dbReference type="Gene3D" id="3.50.50.60">
    <property type="entry name" value="FAD/NAD(P)-binding domain"/>
    <property type="match status" value="2"/>
</dbReference>